<evidence type="ECO:0000313" key="2">
    <source>
        <dbReference type="Proteomes" id="UP000216943"/>
    </source>
</evidence>
<name>A0A269TJ60_9BACT</name>
<dbReference type="OrthoDB" id="403233at2"/>
<evidence type="ECO:0000313" key="1">
    <source>
        <dbReference type="EMBL" id="PAK21220.1"/>
    </source>
</evidence>
<proteinExistence type="predicted"/>
<comment type="caution">
    <text evidence="1">The sequence shown here is derived from an EMBL/GenBank/DDBJ whole genome shotgun (WGS) entry which is preliminary data.</text>
</comment>
<protein>
    <submittedName>
        <fullName evidence="1">Uncharacterized protein</fullName>
    </submittedName>
</protein>
<sequence length="200" mass="22655">MPKDINSLNTICSNVREIKKMDKVHFVENIYKKEGLKKKLLLHIEGEDMEEIIIPPVPPVPPVPPGPGGGSDNEYATIGYVKQAILDSEERTKVFVKETVNEAIAQSEERNKVFVKQTVNEAIAQSEERNKVFVKQTVNEAIAQSEERTKIYVKEIVDKAVKEATDPIIAELVETRKENKENKKTLDKILALMEESNKKK</sequence>
<accession>A0A269TJ60</accession>
<organism evidence="1 2">
    <name type="scientific">Mycoplasmopsis agassizii</name>
    <dbReference type="NCBI Taxonomy" id="33922"/>
    <lineage>
        <taxon>Bacteria</taxon>
        <taxon>Bacillati</taxon>
        <taxon>Mycoplasmatota</taxon>
        <taxon>Mycoplasmoidales</taxon>
        <taxon>Metamycoplasmataceae</taxon>
        <taxon>Mycoplasmopsis</taxon>
    </lineage>
</organism>
<reference evidence="2" key="1">
    <citation type="submission" date="2017-08" db="EMBL/GenBank/DDBJ databases">
        <authorList>
            <person name="Alvarez-Ponce D."/>
            <person name="Weitzman C.L."/>
            <person name="Tillett R.L."/>
            <person name="Sandmeier F.C."/>
            <person name="Tracy C.R."/>
        </authorList>
    </citation>
    <scope>NUCLEOTIDE SEQUENCE [LARGE SCALE GENOMIC DNA]</scope>
    <source>
        <strain evidence="2">723</strain>
    </source>
</reference>
<dbReference type="Proteomes" id="UP000216943">
    <property type="component" value="Unassembled WGS sequence"/>
</dbReference>
<gene>
    <name evidence="1" type="ORF">CJJ23_03010</name>
</gene>
<dbReference type="EMBL" id="NQNY01000009">
    <property type="protein sequence ID" value="PAK21220.1"/>
    <property type="molecule type" value="Genomic_DNA"/>
</dbReference>
<dbReference type="AlphaFoldDB" id="A0A269TJ60"/>